<evidence type="ECO:0000256" key="4">
    <source>
        <dbReference type="ARBA" id="ARBA00022670"/>
    </source>
</evidence>
<dbReference type="PRINTS" id="PR00914">
    <property type="entry name" value="LVIRUSRNAPOL"/>
</dbReference>
<evidence type="ECO:0000256" key="5">
    <source>
        <dbReference type="ARBA" id="ARBA00022679"/>
    </source>
</evidence>
<keyword evidence="2" id="KW-0696">RNA-directed RNA polymerase</keyword>
<keyword evidence="4" id="KW-0645">Protease</keyword>
<comment type="function">
    <text evidence="16">Covalently attached to the 5' extremity of the genomic and subgenomic RNAs. It may serve as a primer for the replicase.</text>
</comment>
<dbReference type="PROSITE" id="PS51868">
    <property type="entry name" value="PEPTIDASE_S39"/>
    <property type="match status" value="1"/>
</dbReference>
<keyword evidence="14" id="KW-1133">Transmembrane helix</keyword>
<dbReference type="InterPro" id="IPR007094">
    <property type="entry name" value="RNA-dir_pol_PSvirus"/>
</dbReference>
<evidence type="ECO:0000256" key="8">
    <source>
        <dbReference type="ARBA" id="ARBA00022741"/>
    </source>
</evidence>
<dbReference type="CDD" id="cd23180">
    <property type="entry name" value="ps-ssRNAv_Solemoviridae_RdRp"/>
    <property type="match status" value="1"/>
</dbReference>
<dbReference type="GO" id="GO:0006508">
    <property type="term" value="P:proteolysis"/>
    <property type="evidence" value="ECO:0007669"/>
    <property type="project" value="UniProtKB-KW"/>
</dbReference>
<keyword evidence="15" id="KW-0472">Membrane</keyword>
<protein>
    <submittedName>
        <fullName evidence="21">Polyprotein P2ab</fullName>
    </submittedName>
</protein>
<dbReference type="Gene3D" id="2.40.10.10">
    <property type="entry name" value="Trypsin-like serine proteases"/>
    <property type="match status" value="2"/>
</dbReference>
<evidence type="ECO:0000256" key="18">
    <source>
        <dbReference type="SAM" id="MobiDB-lite"/>
    </source>
</evidence>
<keyword evidence="6" id="KW-0812">Transmembrane</keyword>
<dbReference type="GO" id="GO:0016020">
    <property type="term" value="C:membrane"/>
    <property type="evidence" value="ECO:0007669"/>
    <property type="project" value="InterPro"/>
</dbReference>
<keyword evidence="9" id="KW-0688">Ribosomal frameshifting</keyword>
<evidence type="ECO:0000256" key="16">
    <source>
        <dbReference type="ARBA" id="ARBA00029410"/>
    </source>
</evidence>
<evidence type="ECO:0000259" key="19">
    <source>
        <dbReference type="PROSITE" id="PS50507"/>
    </source>
</evidence>
<reference evidence="21" key="1">
    <citation type="journal article" date="2017" name="Plant Dis.">
        <title>First Report of Cocksfoot mottle virus Infecting Wheat (Triticum aestivum) in Ohio.</title>
        <authorList>
            <person name="Hodge B.A."/>
            <person name="Paul P.A."/>
            <person name="Stewart L.R."/>
        </authorList>
    </citation>
    <scope>NUCLEOTIDE SEQUENCE</scope>
    <source>
        <strain evidence="21">Ohio</strain>
    </source>
</reference>
<dbReference type="GO" id="GO:0039694">
    <property type="term" value="P:viral RNA genome replication"/>
    <property type="evidence" value="ECO:0007669"/>
    <property type="project" value="InterPro"/>
</dbReference>
<dbReference type="Pfam" id="PF02123">
    <property type="entry name" value="RdRP_4"/>
    <property type="match status" value="1"/>
</dbReference>
<evidence type="ECO:0000256" key="17">
    <source>
        <dbReference type="ARBA" id="ARBA00048744"/>
    </source>
</evidence>
<evidence type="ECO:0000259" key="20">
    <source>
        <dbReference type="PROSITE" id="PS51868"/>
    </source>
</evidence>
<dbReference type="GO" id="GO:0003723">
    <property type="term" value="F:RNA binding"/>
    <property type="evidence" value="ECO:0007669"/>
    <property type="project" value="InterPro"/>
</dbReference>
<dbReference type="GO" id="GO:0003968">
    <property type="term" value="F:RNA-directed RNA polymerase activity"/>
    <property type="evidence" value="ECO:0007669"/>
    <property type="project" value="UniProtKB-KW"/>
</dbReference>
<feature type="domain" description="Peptidase S39" evidence="20">
    <location>
        <begin position="129"/>
        <end position="326"/>
    </location>
</feature>
<evidence type="ECO:0000256" key="10">
    <source>
        <dbReference type="ARBA" id="ARBA00022801"/>
    </source>
</evidence>
<organism evidence="21">
    <name type="scientific">Cocksfoot mottle virus</name>
    <dbReference type="NCBI Taxonomy" id="40979"/>
    <lineage>
        <taxon>Viruses</taxon>
        <taxon>Riboviria</taxon>
        <taxon>Orthornavirae</taxon>
        <taxon>Pisuviricota</taxon>
        <taxon>Pisoniviricetes</taxon>
        <taxon>Sobelivirales</taxon>
        <taxon>Solemoviridae</taxon>
        <taxon>Sobemovirus</taxon>
        <taxon>Sobemovirus CFMV</taxon>
    </lineage>
</organism>
<evidence type="ECO:0000313" key="21">
    <source>
        <dbReference type="EMBL" id="AUF81939.1"/>
    </source>
</evidence>
<comment type="catalytic activity">
    <reaction evidence="17">
        <text>RNA(n) + a ribonucleoside 5'-triphosphate = RNA(n+1) + diphosphate</text>
        <dbReference type="Rhea" id="RHEA:21248"/>
        <dbReference type="Rhea" id="RHEA-COMP:14527"/>
        <dbReference type="Rhea" id="RHEA-COMP:17342"/>
        <dbReference type="ChEBI" id="CHEBI:33019"/>
        <dbReference type="ChEBI" id="CHEBI:61557"/>
        <dbReference type="ChEBI" id="CHEBI:140395"/>
        <dbReference type="EC" id="2.7.7.48"/>
    </reaction>
</comment>
<dbReference type="GO" id="GO:0075523">
    <property type="term" value="P:viral translational frameshifting"/>
    <property type="evidence" value="ECO:0007669"/>
    <property type="project" value="UniProtKB-KW"/>
</dbReference>
<keyword evidence="5" id="KW-0808">Transferase</keyword>
<comment type="subcellular location">
    <subcellularLocation>
        <location evidence="1">Host membrane</location>
        <topology evidence="1">Multi-pass membrane protein</topology>
    </subcellularLocation>
</comment>
<dbReference type="EMBL" id="MF621330">
    <property type="protein sequence ID" value="AUF81939.1"/>
    <property type="molecule type" value="Genomic_RNA"/>
</dbReference>
<evidence type="ECO:0000256" key="2">
    <source>
        <dbReference type="ARBA" id="ARBA00022484"/>
    </source>
</evidence>
<feature type="region of interest" description="Disordered" evidence="18">
    <location>
        <begin position="888"/>
        <end position="917"/>
    </location>
</feature>
<evidence type="ECO:0000256" key="12">
    <source>
        <dbReference type="ARBA" id="ARBA00022870"/>
    </source>
</evidence>
<feature type="domain" description="RdRp catalytic" evidence="19">
    <location>
        <begin position="691"/>
        <end position="805"/>
    </location>
</feature>
<keyword evidence="10" id="KW-0378">Hydrolase</keyword>
<feature type="compositionally biased region" description="Polar residues" evidence="18">
    <location>
        <begin position="897"/>
        <end position="908"/>
    </location>
</feature>
<dbReference type="SUPFAM" id="SSF56672">
    <property type="entry name" value="DNA/RNA polymerases"/>
    <property type="match status" value="1"/>
</dbReference>
<keyword evidence="8" id="KW-0547">Nucleotide-binding</keyword>
<keyword evidence="3" id="KW-0191">Covalent protein-RNA linkage</keyword>
<dbReference type="GO" id="GO:0033644">
    <property type="term" value="C:host cell membrane"/>
    <property type="evidence" value="ECO:0007669"/>
    <property type="project" value="UniProtKB-SubCell"/>
</dbReference>
<evidence type="ECO:0000256" key="14">
    <source>
        <dbReference type="ARBA" id="ARBA00022989"/>
    </source>
</evidence>
<dbReference type="InterPro" id="IPR001795">
    <property type="entry name" value="RNA-dir_pol_luteovirus"/>
</dbReference>
<dbReference type="GO" id="GO:0000166">
    <property type="term" value="F:nucleotide binding"/>
    <property type="evidence" value="ECO:0007669"/>
    <property type="project" value="UniProtKB-KW"/>
</dbReference>
<evidence type="ECO:0000256" key="13">
    <source>
        <dbReference type="ARBA" id="ARBA00022953"/>
    </source>
</evidence>
<evidence type="ECO:0000256" key="7">
    <source>
        <dbReference type="ARBA" id="ARBA00022695"/>
    </source>
</evidence>
<evidence type="ECO:0000256" key="9">
    <source>
        <dbReference type="ARBA" id="ARBA00022758"/>
    </source>
</evidence>
<keyword evidence="11" id="KW-0720">Serine protease</keyword>
<evidence type="ECO:0000256" key="15">
    <source>
        <dbReference type="ARBA" id="ARBA00023136"/>
    </source>
</evidence>
<gene>
    <name evidence="21" type="primary">ORF2ab</name>
</gene>
<dbReference type="InterPro" id="IPR000382">
    <property type="entry name" value="Peptidase_S39B_luteovirus"/>
</dbReference>
<sequence precursor="true">MGCSVVGNCKSVMLMSRMSWSKLALLISVAMAAAMTDSPPTLICMGILVSVVLNWIVCAVCEEASELILGVTLEATRPSPARVIGEPVFDPRYGYVAPAIYDGKSFDVILPISALSAASTRKETVEMAVENSRLQPLESSQTPKSLVALYSHDLLSGWGSRIRGLDGQEYLLTALHVWETNITHLCKDGKKVPISGCPVVASSADSDLDFVLVSVPKNAWSVLGVGVARLELLKRRTVVTVYGGLDSKTTYCATGVAELENPFRIVTKVTTTGGWSGSPLYHKDAIVGLHLGARPSAGVNRACNVAMAFRVVRKFVTVENSELYPDQSSGPARELDAETYTERLEQGIAFTEYDINGIKVKTSDREWTTAEALRIARYKPLSGGKAWGDSDDEDTQENCNPAFKLPAGGLPTGQSALGQLIEYAGYVWRDEGIINSNGMPFRSAGKSSCRFREAVCRAVHRDVRAAETEFPELKELAWPSRGSKAEIGSLLFQAGRFERVEAPANLQLAITNLQAQYPKSRPRSCFRREPWCREDFVAEIEKIAHSGEINLKASPGVPLAEIGVSNQQVIDVAWPLVCEAVVERLHALASVDPRQHDWSPEELVKRGLCDPVRLFVKQEPHSRQKIEQGRFRLISSVSLVDQLVERMLFGPQNTTEIALWHSNPSKPGMGLSKASQVALLWEDLARKHQTHPGAMADISGFDWSVQDWELWADVSMRIELGSFPALMAKAAISRFYCLMNATFQLTNGELLTQELPGLMKSGSYCTSSSNSRIRCLMAELIGSPWCIAMGDDSVEGWVDDAPRKYSALGHLCKEYEACPVLPNGDLKEVSFCSHLISKGRAELETWPKCLFRYLSGPHDVESLEMELSSSRRWGQIVRYLRRIGRVSGNDGEERSSNESPATTKTQGSAAAWGPPQEAWPVDGASLSTFEPSSSGWFHLEGW</sequence>
<dbReference type="PROSITE" id="PS50507">
    <property type="entry name" value="RDRP_SSRNA_POS"/>
    <property type="match status" value="1"/>
</dbReference>
<keyword evidence="12" id="KW-1043">Host membrane</keyword>
<keyword evidence="7" id="KW-0548">Nucleotidyltransferase</keyword>
<dbReference type="GO" id="GO:0004252">
    <property type="term" value="F:serine-type endopeptidase activity"/>
    <property type="evidence" value="ECO:0007669"/>
    <property type="project" value="InterPro"/>
</dbReference>
<evidence type="ECO:0000256" key="6">
    <source>
        <dbReference type="ARBA" id="ARBA00022692"/>
    </source>
</evidence>
<evidence type="ECO:0000256" key="3">
    <source>
        <dbReference type="ARBA" id="ARBA00022520"/>
    </source>
</evidence>
<dbReference type="Pfam" id="PF02122">
    <property type="entry name" value="Peptidase_S39"/>
    <property type="match status" value="1"/>
</dbReference>
<evidence type="ECO:0000256" key="11">
    <source>
        <dbReference type="ARBA" id="ARBA00022825"/>
    </source>
</evidence>
<proteinExistence type="predicted"/>
<accession>A0A2H4ZK58</accession>
<dbReference type="GO" id="GO:0006351">
    <property type="term" value="P:DNA-templated transcription"/>
    <property type="evidence" value="ECO:0007669"/>
    <property type="project" value="InterPro"/>
</dbReference>
<name>A0A2H4ZK58_9VIRU</name>
<dbReference type="InterPro" id="IPR043502">
    <property type="entry name" value="DNA/RNA_pol_sf"/>
</dbReference>
<evidence type="ECO:0000256" key="1">
    <source>
        <dbReference type="ARBA" id="ARBA00004301"/>
    </source>
</evidence>
<dbReference type="InterPro" id="IPR009003">
    <property type="entry name" value="Peptidase_S1_PA"/>
</dbReference>
<dbReference type="SUPFAM" id="SSF50494">
    <property type="entry name" value="Trypsin-like serine proteases"/>
    <property type="match status" value="1"/>
</dbReference>
<dbReference type="InterPro" id="IPR043504">
    <property type="entry name" value="Peptidase_S1_PA_chymotrypsin"/>
</dbReference>
<keyword evidence="13" id="KW-0693">Viral RNA replication</keyword>